<dbReference type="OrthoDB" id="27483at2759"/>
<dbReference type="RefSeq" id="XP_036629681.1">
    <property type="nucleotide sequence ID" value="XM_036778253.1"/>
</dbReference>
<evidence type="ECO:0000313" key="2">
    <source>
        <dbReference type="Proteomes" id="UP000623687"/>
    </source>
</evidence>
<keyword evidence="2" id="KW-1185">Reference proteome</keyword>
<protein>
    <submittedName>
        <fullName evidence="1">Uncharacterized protein</fullName>
    </submittedName>
</protein>
<reference evidence="1" key="1">
    <citation type="submission" date="2019-07" db="EMBL/GenBank/DDBJ databases">
        <authorList>
            <person name="Palmer J.M."/>
        </authorList>
    </citation>
    <scope>NUCLEOTIDE SEQUENCE</scope>
    <source>
        <strain evidence="1">PC9</strain>
    </source>
</reference>
<name>A0A8H7DQU9_PLEOS</name>
<dbReference type="GeneID" id="59378563"/>
<dbReference type="AlphaFoldDB" id="A0A8H7DQU9"/>
<dbReference type="Proteomes" id="UP000623687">
    <property type="component" value="Unassembled WGS sequence"/>
</dbReference>
<proteinExistence type="predicted"/>
<gene>
    <name evidence="1" type="ORF">PC9H_008745</name>
</gene>
<dbReference type="VEuPathDB" id="FungiDB:PC9H_008745"/>
<evidence type="ECO:0000313" key="1">
    <source>
        <dbReference type="EMBL" id="KAF7426377.1"/>
    </source>
</evidence>
<dbReference type="EMBL" id="JACETU010000006">
    <property type="protein sequence ID" value="KAF7426377.1"/>
    <property type="molecule type" value="Genomic_DNA"/>
</dbReference>
<organism evidence="1 2">
    <name type="scientific">Pleurotus ostreatus</name>
    <name type="common">Oyster mushroom</name>
    <name type="synonym">White-rot fungus</name>
    <dbReference type="NCBI Taxonomy" id="5322"/>
    <lineage>
        <taxon>Eukaryota</taxon>
        <taxon>Fungi</taxon>
        <taxon>Dikarya</taxon>
        <taxon>Basidiomycota</taxon>
        <taxon>Agaricomycotina</taxon>
        <taxon>Agaricomycetes</taxon>
        <taxon>Agaricomycetidae</taxon>
        <taxon>Agaricales</taxon>
        <taxon>Pleurotineae</taxon>
        <taxon>Pleurotaceae</taxon>
        <taxon>Pleurotus</taxon>
    </lineage>
</organism>
<accession>A0A8H7DQU9</accession>
<sequence>MSITTKKLEQLKGAVANRVPYISGVVPLPPQSTTLFFGRGGTTGQLDLRNPEDAQVQLLVKLCEPATFGRNQEDLLDETYRKAGKMDIENFAMNIDFGQLHISDKISSELLVDGRPFR</sequence>
<comment type="caution">
    <text evidence="1">The sequence shown here is derived from an EMBL/GenBank/DDBJ whole genome shotgun (WGS) entry which is preliminary data.</text>
</comment>